<reference evidence="1" key="1">
    <citation type="submission" date="2014-09" db="EMBL/GenBank/DDBJ databases">
        <authorList>
            <person name="Magalhaes I.L.F."/>
            <person name="Oliveira U."/>
            <person name="Santos F.R."/>
            <person name="Vidigal T.H.D.A."/>
            <person name="Brescovit A.D."/>
            <person name="Santos A.J."/>
        </authorList>
    </citation>
    <scope>NUCLEOTIDE SEQUENCE</scope>
    <source>
        <tissue evidence="1">Shoot tissue taken approximately 20 cm above the soil surface</tissue>
    </source>
</reference>
<name>A0A0A9I3T5_ARUDO</name>
<reference evidence="1" key="2">
    <citation type="journal article" date="2015" name="Data Brief">
        <title>Shoot transcriptome of the giant reed, Arundo donax.</title>
        <authorList>
            <person name="Barrero R.A."/>
            <person name="Guerrero F.D."/>
            <person name="Moolhuijzen P."/>
            <person name="Goolsby J.A."/>
            <person name="Tidwell J."/>
            <person name="Bellgard S.E."/>
            <person name="Bellgard M.I."/>
        </authorList>
    </citation>
    <scope>NUCLEOTIDE SEQUENCE</scope>
    <source>
        <tissue evidence="1">Shoot tissue taken approximately 20 cm above the soil surface</tissue>
    </source>
</reference>
<dbReference type="EMBL" id="GBRH01158058">
    <property type="protein sequence ID" value="JAE39838.1"/>
    <property type="molecule type" value="Transcribed_RNA"/>
</dbReference>
<sequence>MPSDNWYSNTKILSCTHKSQGHLKRTVGALFSHNT</sequence>
<protein>
    <submittedName>
        <fullName evidence="1">Uncharacterized protein</fullName>
    </submittedName>
</protein>
<accession>A0A0A9I3T5</accession>
<evidence type="ECO:0000313" key="1">
    <source>
        <dbReference type="EMBL" id="JAE39838.1"/>
    </source>
</evidence>
<organism evidence="1">
    <name type="scientific">Arundo donax</name>
    <name type="common">Giant reed</name>
    <name type="synonym">Donax arundinaceus</name>
    <dbReference type="NCBI Taxonomy" id="35708"/>
    <lineage>
        <taxon>Eukaryota</taxon>
        <taxon>Viridiplantae</taxon>
        <taxon>Streptophyta</taxon>
        <taxon>Embryophyta</taxon>
        <taxon>Tracheophyta</taxon>
        <taxon>Spermatophyta</taxon>
        <taxon>Magnoliopsida</taxon>
        <taxon>Liliopsida</taxon>
        <taxon>Poales</taxon>
        <taxon>Poaceae</taxon>
        <taxon>PACMAD clade</taxon>
        <taxon>Arundinoideae</taxon>
        <taxon>Arundineae</taxon>
        <taxon>Arundo</taxon>
    </lineage>
</organism>
<dbReference type="AlphaFoldDB" id="A0A0A9I3T5"/>
<proteinExistence type="predicted"/>